<evidence type="ECO:0000313" key="3">
    <source>
        <dbReference type="Proteomes" id="UP000567922"/>
    </source>
</evidence>
<reference evidence="1 3" key="1">
    <citation type="submission" date="2020-08" db="EMBL/GenBank/DDBJ databases">
        <title>Sequencing the genomes of 1000 actinobacteria strains.</title>
        <authorList>
            <person name="Klenk H.-P."/>
        </authorList>
    </citation>
    <scope>NUCLEOTIDE SEQUENCE [LARGE SCALE GENOMIC DNA]</scope>
    <source>
        <strain evidence="1 3">DSM 45258</strain>
    </source>
</reference>
<organism evidence="1 3">
    <name type="scientific">Hoyosella altamirensis</name>
    <dbReference type="NCBI Taxonomy" id="616997"/>
    <lineage>
        <taxon>Bacteria</taxon>
        <taxon>Bacillati</taxon>
        <taxon>Actinomycetota</taxon>
        <taxon>Actinomycetes</taxon>
        <taxon>Mycobacteriales</taxon>
        <taxon>Hoyosellaceae</taxon>
        <taxon>Hoyosella</taxon>
    </lineage>
</organism>
<gene>
    <name evidence="1" type="ORF">FHU29_003890</name>
    <name evidence="2" type="ORF">FHU29_004483</name>
</gene>
<keyword evidence="3" id="KW-1185">Reference proteome</keyword>
<dbReference type="EMBL" id="JACHWS010000005">
    <property type="protein sequence ID" value="MBB3039993.1"/>
    <property type="molecule type" value="Genomic_DNA"/>
</dbReference>
<evidence type="ECO:0000313" key="1">
    <source>
        <dbReference type="EMBL" id="MBB3039421.1"/>
    </source>
</evidence>
<evidence type="ECO:0000313" key="2">
    <source>
        <dbReference type="EMBL" id="MBB3039993.1"/>
    </source>
</evidence>
<dbReference type="RefSeq" id="WP_157095430.1">
    <property type="nucleotide sequence ID" value="NZ_BDDI01000030.1"/>
</dbReference>
<comment type="caution">
    <text evidence="1">The sequence shown here is derived from an EMBL/GenBank/DDBJ whole genome shotgun (WGS) entry which is preliminary data.</text>
</comment>
<dbReference type="AlphaFoldDB" id="A0A839RUD6"/>
<name>A0A839RUD6_9ACTN</name>
<accession>A0A839RUD6</accession>
<dbReference type="Proteomes" id="UP000567922">
    <property type="component" value="Unassembled WGS sequence"/>
</dbReference>
<dbReference type="EMBL" id="JACHWS010000003">
    <property type="protein sequence ID" value="MBB3039421.1"/>
    <property type="molecule type" value="Genomic_DNA"/>
</dbReference>
<protein>
    <submittedName>
        <fullName evidence="1">Uncharacterized protein</fullName>
    </submittedName>
</protein>
<proteinExistence type="predicted"/>
<sequence>MNARQFVSPPKVQLRPGREWAVARGEFEIRRFPIHELQAAMTYARGMNSQGVADL</sequence>